<dbReference type="Pfam" id="PF03883">
    <property type="entry name" value="H2O2_YaaD"/>
    <property type="match status" value="1"/>
</dbReference>
<organism evidence="1 2">
    <name type="scientific">Kocuria marina subsp. indica</name>
    <dbReference type="NCBI Taxonomy" id="1049583"/>
    <lineage>
        <taxon>Bacteria</taxon>
        <taxon>Bacillati</taxon>
        <taxon>Actinomycetota</taxon>
        <taxon>Actinomycetes</taxon>
        <taxon>Micrococcales</taxon>
        <taxon>Micrococcaceae</taxon>
        <taxon>Kocuria</taxon>
    </lineage>
</organism>
<evidence type="ECO:0000313" key="2">
    <source>
        <dbReference type="Proteomes" id="UP000192929"/>
    </source>
</evidence>
<gene>
    <name evidence="1" type="ORF">SAMN06296028_101104</name>
</gene>
<dbReference type="AlphaFoldDB" id="A0A1X7C2C6"/>
<accession>A0A1X7C2C6</accession>
<dbReference type="GO" id="GO:0033194">
    <property type="term" value="P:response to hydroperoxide"/>
    <property type="evidence" value="ECO:0007669"/>
    <property type="project" value="TreeGrafter"/>
</dbReference>
<dbReference type="Proteomes" id="UP000192929">
    <property type="component" value="Unassembled WGS sequence"/>
</dbReference>
<keyword evidence="2" id="KW-1185">Reference proteome</keyword>
<proteinExistence type="predicted"/>
<reference evidence="2" key="1">
    <citation type="submission" date="2017-04" db="EMBL/GenBank/DDBJ databases">
        <authorList>
            <person name="Varghese N."/>
            <person name="Submissions S."/>
        </authorList>
    </citation>
    <scope>NUCLEOTIDE SEQUENCE [LARGE SCALE GENOMIC DNA]</scope>
    <source>
        <strain evidence="2">NIO-1021</strain>
    </source>
</reference>
<dbReference type="PANTHER" id="PTHR30283:SF4">
    <property type="entry name" value="PEROXIDE STRESS RESISTANCE PROTEIN YAAA"/>
    <property type="match status" value="1"/>
</dbReference>
<sequence length="312" mass="32903">MQGAFEGCSPERPGRLLEPCGNARSRWMVVTAVRVTARGTEPGSQAHLSLYTRGVLILLPPSESKTAPATGNPVMPAELSFPELSRDRAVLAEHLAEVSERPDALEILGVGPSLADDVARNRELATAPAAPAPDVYAGVLYDALDVSSLAPEAREVADASLLVISALWGAVRPTDRIPAYRLSMGTALPDTGKLGAWWKPRLTPVLNALAADGVIVDCRSAAYAAAWKPPAARTVTVRVEQLKPDGSRSVVSHHAKHTRGLVARALCEIGGAGRPLDTVAQVSAALAERFTVELTEPTTRKAGTLTIVVDPQ</sequence>
<dbReference type="PANTHER" id="PTHR30283">
    <property type="entry name" value="PEROXIDE STRESS RESPONSE PROTEIN YAAA"/>
    <property type="match status" value="1"/>
</dbReference>
<dbReference type="GO" id="GO:0005829">
    <property type="term" value="C:cytosol"/>
    <property type="evidence" value="ECO:0007669"/>
    <property type="project" value="TreeGrafter"/>
</dbReference>
<dbReference type="EMBL" id="FXAC01000001">
    <property type="protein sequence ID" value="SME88758.1"/>
    <property type="molecule type" value="Genomic_DNA"/>
</dbReference>
<protein>
    <recommendedName>
        <fullName evidence="3">Peroxide stress protein YaaA</fullName>
    </recommendedName>
</protein>
<evidence type="ECO:0000313" key="1">
    <source>
        <dbReference type="EMBL" id="SME88758.1"/>
    </source>
</evidence>
<dbReference type="InterPro" id="IPR005583">
    <property type="entry name" value="YaaA"/>
</dbReference>
<name>A0A1X7C2C6_9MICC</name>
<evidence type="ECO:0008006" key="3">
    <source>
        <dbReference type="Google" id="ProtNLM"/>
    </source>
</evidence>